<comment type="caution">
    <text evidence="3">The sequence shown here is derived from an EMBL/GenBank/DDBJ whole genome shotgun (WGS) entry which is preliminary data.</text>
</comment>
<dbReference type="EMBL" id="BPQB01000011">
    <property type="protein sequence ID" value="GJE89008.1"/>
    <property type="molecule type" value="Genomic_DNA"/>
</dbReference>
<dbReference type="AlphaFoldDB" id="A0A9P3LCB7"/>
<keyword evidence="2" id="KW-0812">Transmembrane</keyword>
<dbReference type="Proteomes" id="UP000703269">
    <property type="component" value="Unassembled WGS sequence"/>
</dbReference>
<keyword evidence="2" id="KW-0472">Membrane</keyword>
<evidence type="ECO:0000313" key="3">
    <source>
        <dbReference type="EMBL" id="GJE89008.1"/>
    </source>
</evidence>
<evidence type="ECO:0000256" key="2">
    <source>
        <dbReference type="SAM" id="Phobius"/>
    </source>
</evidence>
<sequence length="113" mass="12043">MPHDIVKLARRAGAAMSSPGAMYITIPIIMVSLLLLIMFLGLAYRRGPSYATAKPPEPPVIGPSPSMPNAPPAAHVHRSRSQYSDGDLEAGLQAAPPPYQVEPKLPEYVAATQ</sequence>
<accession>A0A9P3LCB7</accession>
<evidence type="ECO:0000256" key="1">
    <source>
        <dbReference type="SAM" id="MobiDB-lite"/>
    </source>
</evidence>
<feature type="region of interest" description="Disordered" evidence="1">
    <location>
        <begin position="51"/>
        <end position="113"/>
    </location>
</feature>
<reference evidence="3 4" key="1">
    <citation type="submission" date="2021-08" db="EMBL/GenBank/DDBJ databases">
        <title>Draft Genome Sequence of Phanerochaete sordida strain YK-624.</title>
        <authorList>
            <person name="Mori T."/>
            <person name="Dohra H."/>
            <person name="Suzuki T."/>
            <person name="Kawagishi H."/>
            <person name="Hirai H."/>
        </authorList>
    </citation>
    <scope>NUCLEOTIDE SEQUENCE [LARGE SCALE GENOMIC DNA]</scope>
    <source>
        <strain evidence="3 4">YK-624</strain>
    </source>
</reference>
<feature type="compositionally biased region" description="Pro residues" evidence="1">
    <location>
        <begin position="55"/>
        <end position="71"/>
    </location>
</feature>
<organism evidence="3 4">
    <name type="scientific">Phanerochaete sordida</name>
    <dbReference type="NCBI Taxonomy" id="48140"/>
    <lineage>
        <taxon>Eukaryota</taxon>
        <taxon>Fungi</taxon>
        <taxon>Dikarya</taxon>
        <taxon>Basidiomycota</taxon>
        <taxon>Agaricomycotina</taxon>
        <taxon>Agaricomycetes</taxon>
        <taxon>Polyporales</taxon>
        <taxon>Phanerochaetaceae</taxon>
        <taxon>Phanerochaete</taxon>
    </lineage>
</organism>
<name>A0A9P3LCB7_9APHY</name>
<proteinExistence type="predicted"/>
<evidence type="ECO:0000313" key="4">
    <source>
        <dbReference type="Proteomes" id="UP000703269"/>
    </source>
</evidence>
<keyword evidence="2" id="KW-1133">Transmembrane helix</keyword>
<protein>
    <submittedName>
        <fullName evidence="3">Uncharacterized protein</fullName>
    </submittedName>
</protein>
<keyword evidence="4" id="KW-1185">Reference proteome</keyword>
<feature type="transmembrane region" description="Helical" evidence="2">
    <location>
        <begin position="20"/>
        <end position="44"/>
    </location>
</feature>
<gene>
    <name evidence="3" type="ORF">PsYK624_050970</name>
</gene>